<gene>
    <name evidence="3" type="ORF">GFH30_05250</name>
    <name evidence="2" type="ORF">GHJ48_11185</name>
</gene>
<evidence type="ECO:0000313" key="3">
    <source>
        <dbReference type="EMBL" id="QGA10835.1"/>
    </source>
</evidence>
<keyword evidence="2" id="KW-0418">Kinase</keyword>
<accession>A0A5Q0P146</accession>
<protein>
    <submittedName>
        <fullName evidence="2">Protein kinase</fullName>
    </submittedName>
</protein>
<evidence type="ECO:0000313" key="4">
    <source>
        <dbReference type="Proteomes" id="UP000327478"/>
    </source>
</evidence>
<feature type="domain" description="Protein kinase" evidence="1">
    <location>
        <begin position="23"/>
        <end position="277"/>
    </location>
</feature>
<reference evidence="4 5" key="1">
    <citation type="submission" date="2019-10" db="EMBL/GenBank/DDBJ databases">
        <authorList>
            <person name="Dong K."/>
        </authorList>
    </citation>
    <scope>NUCLEOTIDE SEQUENCE [LARGE SCALE GENOMIC DNA]</scope>
    <source>
        <strain evidence="4">dk386</strain>
        <strain evidence="3">Dk386</strain>
        <strain evidence="2">Dk771</strain>
        <strain evidence="5">dk771</strain>
    </source>
</reference>
<dbReference type="Pfam" id="PF00069">
    <property type="entry name" value="Pkinase"/>
    <property type="match status" value="1"/>
</dbReference>
<dbReference type="Gene3D" id="1.10.510.10">
    <property type="entry name" value="Transferase(Phosphotransferase) domain 1"/>
    <property type="match status" value="1"/>
</dbReference>
<evidence type="ECO:0000259" key="1">
    <source>
        <dbReference type="PROSITE" id="PS50011"/>
    </source>
</evidence>
<dbReference type="PROSITE" id="PS50011">
    <property type="entry name" value="PROTEIN_KINASE_DOM"/>
    <property type="match status" value="1"/>
</dbReference>
<keyword evidence="2" id="KW-0808">Transferase</keyword>
<sequence length="281" mass="32827">MHPIKSRKSILSVKLADLLNSPIQLQTKAKSLSFGRYLFDININGQRYWLKTQTHAADLDSLHAQQGFEREFNFYLDHAYDQSLDFFVSHQLIHETFQINQTLFQQAILCRHYAGYFDRSPLTLSAHQIKQHLLGAIEPFIQLEQSGYIHADLKQEHFLDNQGRVGVIDFEQVQSLMSPIQQPMNATPRYMAPELFHGQLKSVQSDIYALGIIFLEWLTQKRLMATTYQDWAYLHCQYLQVELLSEFRCFEGVLQQMLRKHKSQRLPSFSAVKSLLMTEIE</sequence>
<dbReference type="InterPro" id="IPR000719">
    <property type="entry name" value="Prot_kinase_dom"/>
</dbReference>
<evidence type="ECO:0000313" key="5">
    <source>
        <dbReference type="Proteomes" id="UP000480556"/>
    </source>
</evidence>
<dbReference type="InterPro" id="IPR011009">
    <property type="entry name" value="Kinase-like_dom_sf"/>
</dbReference>
<dbReference type="AlphaFoldDB" id="A0A5Q0P146"/>
<keyword evidence="4" id="KW-1185">Reference proteome</keyword>
<dbReference type="SMART" id="SM00220">
    <property type="entry name" value="S_TKc"/>
    <property type="match status" value="1"/>
</dbReference>
<dbReference type="GO" id="GO:0004672">
    <property type="term" value="F:protein kinase activity"/>
    <property type="evidence" value="ECO:0007669"/>
    <property type="project" value="InterPro"/>
</dbReference>
<dbReference type="SUPFAM" id="SSF56112">
    <property type="entry name" value="Protein kinase-like (PK-like)"/>
    <property type="match status" value="1"/>
</dbReference>
<dbReference type="Proteomes" id="UP000327478">
    <property type="component" value="Chromosome"/>
</dbReference>
<dbReference type="PANTHER" id="PTHR24362:SF309">
    <property type="entry name" value="PROTEIN KINASE DOMAIN-CONTAINING PROTEIN"/>
    <property type="match status" value="1"/>
</dbReference>
<evidence type="ECO:0000313" key="2">
    <source>
        <dbReference type="EMBL" id="MQW92944.1"/>
    </source>
</evidence>
<proteinExistence type="predicted"/>
<dbReference type="Proteomes" id="UP000480556">
    <property type="component" value="Unassembled WGS sequence"/>
</dbReference>
<dbReference type="PANTHER" id="PTHR24362">
    <property type="entry name" value="SERINE/THREONINE-PROTEIN KINASE NEK"/>
    <property type="match status" value="1"/>
</dbReference>
<organism evidence="2 5">
    <name type="scientific">Acinetobacter wanghuae</name>
    <dbReference type="NCBI Taxonomy" id="2662362"/>
    <lineage>
        <taxon>Bacteria</taxon>
        <taxon>Pseudomonadati</taxon>
        <taxon>Pseudomonadota</taxon>
        <taxon>Gammaproteobacteria</taxon>
        <taxon>Moraxellales</taxon>
        <taxon>Moraxellaceae</taxon>
        <taxon>Acinetobacter</taxon>
    </lineage>
</organism>
<dbReference type="EMBL" id="WITK01000019">
    <property type="protein sequence ID" value="MQW92944.1"/>
    <property type="molecule type" value="Genomic_DNA"/>
</dbReference>
<dbReference type="GO" id="GO:0005524">
    <property type="term" value="F:ATP binding"/>
    <property type="evidence" value="ECO:0007669"/>
    <property type="project" value="InterPro"/>
</dbReference>
<name>A0A5Q0P146_9GAMM</name>
<dbReference type="EMBL" id="CP045650">
    <property type="protein sequence ID" value="QGA10835.1"/>
    <property type="molecule type" value="Genomic_DNA"/>
</dbReference>